<feature type="compositionally biased region" description="Basic residues" evidence="2">
    <location>
        <begin position="331"/>
        <end position="341"/>
    </location>
</feature>
<dbReference type="InterPro" id="IPR013272">
    <property type="entry name" value="Vps72/YL1_C"/>
</dbReference>
<dbReference type="Pfam" id="PF08265">
    <property type="entry name" value="YL1_C"/>
    <property type="match status" value="1"/>
</dbReference>
<feature type="compositionally biased region" description="Acidic residues" evidence="2">
    <location>
        <begin position="63"/>
        <end position="95"/>
    </location>
</feature>
<reference evidence="4 5" key="1">
    <citation type="journal article" date="2024" name="Nat. Commun.">
        <title>Phylogenomics reveals the evolutionary origins of lichenization in chlorophyte algae.</title>
        <authorList>
            <person name="Puginier C."/>
            <person name="Libourel C."/>
            <person name="Otte J."/>
            <person name="Skaloud P."/>
            <person name="Haon M."/>
            <person name="Grisel S."/>
            <person name="Petersen M."/>
            <person name="Berrin J.G."/>
            <person name="Delaux P.M."/>
            <person name="Dal Grande F."/>
            <person name="Keller J."/>
        </authorList>
    </citation>
    <scope>NUCLEOTIDE SEQUENCE [LARGE SCALE GENOMIC DNA]</scope>
    <source>
        <strain evidence="4 5">SAG 216-7</strain>
    </source>
</reference>
<feature type="compositionally biased region" description="Low complexity" evidence="2">
    <location>
        <begin position="152"/>
        <end position="170"/>
    </location>
</feature>
<dbReference type="EMBL" id="JALJOT010000005">
    <property type="protein sequence ID" value="KAK9914991.1"/>
    <property type="molecule type" value="Genomic_DNA"/>
</dbReference>
<accession>A0ABR2YTI4</accession>
<organism evidence="4 5">
    <name type="scientific">Coccomyxa subellipsoidea</name>
    <dbReference type="NCBI Taxonomy" id="248742"/>
    <lineage>
        <taxon>Eukaryota</taxon>
        <taxon>Viridiplantae</taxon>
        <taxon>Chlorophyta</taxon>
        <taxon>core chlorophytes</taxon>
        <taxon>Trebouxiophyceae</taxon>
        <taxon>Trebouxiophyceae incertae sedis</taxon>
        <taxon>Coccomyxaceae</taxon>
        <taxon>Coccomyxa</taxon>
    </lineage>
</organism>
<feature type="compositionally biased region" description="Acidic residues" evidence="2">
    <location>
        <begin position="43"/>
        <end position="54"/>
    </location>
</feature>
<evidence type="ECO:0000256" key="2">
    <source>
        <dbReference type="SAM" id="MobiDB-lite"/>
    </source>
</evidence>
<feature type="region of interest" description="Disordered" evidence="2">
    <location>
        <begin position="324"/>
        <end position="357"/>
    </location>
</feature>
<dbReference type="Pfam" id="PF05764">
    <property type="entry name" value="YL1"/>
    <property type="match status" value="1"/>
</dbReference>
<feature type="region of interest" description="Disordered" evidence="2">
    <location>
        <begin position="1"/>
        <end position="210"/>
    </location>
</feature>
<dbReference type="PANTHER" id="PTHR13275:SF4">
    <property type="entry name" value="VACUOLAR PROTEIN SORTING-ASSOCIATED PROTEIN 72 HOMOLOG"/>
    <property type="match status" value="1"/>
</dbReference>
<evidence type="ECO:0000259" key="3">
    <source>
        <dbReference type="SMART" id="SM00993"/>
    </source>
</evidence>
<feature type="domain" description="Vps72/YL1 C-terminal" evidence="3">
    <location>
        <begin position="292"/>
        <end position="321"/>
    </location>
</feature>
<feature type="compositionally biased region" description="Basic and acidic residues" evidence="2">
    <location>
        <begin position="180"/>
        <end position="194"/>
    </location>
</feature>
<evidence type="ECO:0000313" key="4">
    <source>
        <dbReference type="EMBL" id="KAK9914991.1"/>
    </source>
</evidence>
<dbReference type="InterPro" id="IPR046757">
    <property type="entry name" value="YL1_N"/>
</dbReference>
<dbReference type="Proteomes" id="UP001491310">
    <property type="component" value="Unassembled WGS sequence"/>
</dbReference>
<evidence type="ECO:0000256" key="1">
    <source>
        <dbReference type="ARBA" id="ARBA00006832"/>
    </source>
</evidence>
<name>A0ABR2YTI4_9CHLO</name>
<comment type="similarity">
    <text evidence="1">Belongs to the VPS72/YL1 family.</text>
</comment>
<comment type="caution">
    <text evidence="4">The sequence shown here is derived from an EMBL/GenBank/DDBJ whole genome shotgun (WGS) entry which is preliminary data.</text>
</comment>
<sequence length="357" mass="39470">MSSEEDSDADSGSGSSEEEEEAEVPQIQLPNRATRGKRLEKLLEEEDSADEEFWNQDFFQEEKADDEYSTESSEESVADTDFEESEESSDEEGEEVNERTKRKTLKPPGAATKKPTQQRRPPQPPAGAPSLHAAPGADLEQPGSPMSPTTRAAVRAAQADAMAEAAQFQAPTLRRSTLVRVEEAQKERQRTEQKKPRKAQVKTEHRPLTQEELLEEAAQTELENSASVAALMAAEEEIRARAAVRKAKYCGPLLRYHSLKVAGESVMLFEIANMLPPKDMQPQKAPVPPAKPLCVITGRPAKYRDPETGMPYADAEAFRELRRRASEGRPLHSKRTKRRRVGTGGWAHVASGTDGAL</sequence>
<dbReference type="PANTHER" id="PTHR13275">
    <property type="entry name" value="YL-1 PROTEIN TRANSCRIPTION FACTOR-LIKE 1"/>
    <property type="match status" value="1"/>
</dbReference>
<keyword evidence="5" id="KW-1185">Reference proteome</keyword>
<dbReference type="SMART" id="SM00993">
    <property type="entry name" value="YL1_C"/>
    <property type="match status" value="1"/>
</dbReference>
<protein>
    <recommendedName>
        <fullName evidence="3">Vps72/YL1 C-terminal domain-containing protein</fullName>
    </recommendedName>
</protein>
<evidence type="ECO:0000313" key="5">
    <source>
        <dbReference type="Proteomes" id="UP001491310"/>
    </source>
</evidence>
<proteinExistence type="inferred from homology"/>
<gene>
    <name evidence="4" type="ORF">WJX75_003400</name>
</gene>